<evidence type="ECO:0000313" key="1">
    <source>
        <dbReference type="EMBL" id="GAA0387686.1"/>
    </source>
</evidence>
<comment type="caution">
    <text evidence="1">The sequence shown here is derived from an EMBL/GenBank/DDBJ whole genome shotgun (WGS) entry which is preliminary data.</text>
</comment>
<protein>
    <recommendedName>
        <fullName evidence="3">CARDB domain-containing protein</fullName>
    </recommendedName>
</protein>
<keyword evidence="2" id="KW-1185">Reference proteome</keyword>
<dbReference type="RefSeq" id="WP_343860204.1">
    <property type="nucleotide sequence ID" value="NZ_BAAACX010000008.1"/>
</dbReference>
<evidence type="ECO:0008006" key="3">
    <source>
        <dbReference type="Google" id="ProtNLM"/>
    </source>
</evidence>
<organism evidence="1 2">
    <name type="scientific">Paenibacillus motobuensis</name>
    <dbReference type="NCBI Taxonomy" id="295324"/>
    <lineage>
        <taxon>Bacteria</taxon>
        <taxon>Bacillati</taxon>
        <taxon>Bacillota</taxon>
        <taxon>Bacilli</taxon>
        <taxon>Bacillales</taxon>
        <taxon>Paenibacillaceae</taxon>
        <taxon>Paenibacillus</taxon>
    </lineage>
</organism>
<dbReference type="Proteomes" id="UP001500340">
    <property type="component" value="Unassembled WGS sequence"/>
</dbReference>
<accession>A0ABN0Y951</accession>
<proteinExistence type="predicted"/>
<reference evidence="1 2" key="1">
    <citation type="journal article" date="2019" name="Int. J. Syst. Evol. Microbiol.">
        <title>The Global Catalogue of Microorganisms (GCM) 10K type strain sequencing project: providing services to taxonomists for standard genome sequencing and annotation.</title>
        <authorList>
            <consortium name="The Broad Institute Genomics Platform"/>
            <consortium name="The Broad Institute Genome Sequencing Center for Infectious Disease"/>
            <person name="Wu L."/>
            <person name="Ma J."/>
        </authorList>
    </citation>
    <scope>NUCLEOTIDE SEQUENCE [LARGE SCALE GENOMIC DNA]</scope>
    <source>
        <strain evidence="1 2">JCM 12774</strain>
    </source>
</reference>
<evidence type="ECO:0000313" key="2">
    <source>
        <dbReference type="Proteomes" id="UP001500340"/>
    </source>
</evidence>
<gene>
    <name evidence="1" type="ORF">GCM10008933_18310</name>
</gene>
<name>A0ABN0Y951_9BACL</name>
<sequence length="928" mass="105616">MRRRIVGFLLAVLICGVVPQINIYAEPKDETEAKMTPEEYFKTLTPKAVLERANKDIEELYGLKNFYPTQSNGRMLNTELLEQQISEAIKDPGHFTGFDIVYGTSHGKEITHKGKVMTRYSGYNVFGDDVSTVGFPWDAGWSGTQIQNFNLKPTPWIGKNISKKFDDFPTNFGSRLPEKLTEYLGGETFEGKIIEALNAEYGDELYGTNLMYNNQNKQYENRIVYNKNTAPKGGWIKYVHVIQPPTYLSQGFGRVYLKVGTYMDVPIAAFINTKPNDISAEFVDLPSGAMAGEEVQVSVWLRSTFPKRETTKFSWSVTRKSDGLPLTVAENQLKFSGGVAAESGEIAISKTEKRRLTVSFVMPESDVRIQFKVNENGKEPEEELLDNNVLDSDVLGAVKLIVPRELKLPYDMLTKKEKINLPSSTATLQLPDLPEAKWTGNAKGELTVTNGTPELQKDFFVDNNPKIDEDSSVITRTPIVTYTIRRVDYGDNPMGKKWLNLDEPGTPLSKTGEVHTEGSVSRPYEYKSTWRECTGEGEERKCEDKSKIEKGTVTAQFLPNTVSNTYDMYVYNGMKDVPKREYRNEIEDNQTDSVVKNLFWTNEPYPYDVIRWMHHQDENGTKDPWIEAPGQYKREFIQQASGRVEWDVKSSMSDEYAQARDAAAKRKNNKNLYDKAVFATDKVLQKHDYPIKSGYYFNPAGSYTFTVTTEVFKKEKPEDMTGDHKDLLNSLIKSFRYETDLMFINNEKVAVNINNVELKRKGGGFERKPGILSVEDSKSVNEASLITVLDRSKDSTRYTKKVKEIKYSDKRGGDSDKFWKMVLEGYSESYTLGKYTNYNYREYVEAGQHMYKITETSTITIVVNSGNVPLYTHANMPNGNYYIKVWFDEVNMTKGNHAYKGLKTLQGIEDLDSIKVTVVGSMFDDLNN</sequence>
<dbReference type="EMBL" id="BAAACX010000008">
    <property type="protein sequence ID" value="GAA0387686.1"/>
    <property type="molecule type" value="Genomic_DNA"/>
</dbReference>